<keyword evidence="2" id="KW-1133">Transmembrane helix</keyword>
<comment type="caution">
    <text evidence="3">The sequence shown here is derived from an EMBL/GenBank/DDBJ whole genome shotgun (WGS) entry which is preliminary data.</text>
</comment>
<reference evidence="4" key="1">
    <citation type="journal article" date="2019" name="Int. J. Syst. Evol. Microbiol.">
        <title>The Global Catalogue of Microorganisms (GCM) 10K type strain sequencing project: providing services to taxonomists for standard genome sequencing and annotation.</title>
        <authorList>
            <consortium name="The Broad Institute Genomics Platform"/>
            <consortium name="The Broad Institute Genome Sequencing Center for Infectious Disease"/>
            <person name="Wu L."/>
            <person name="Ma J."/>
        </authorList>
    </citation>
    <scope>NUCLEOTIDE SEQUENCE [LARGE SCALE GENOMIC DNA]</scope>
    <source>
        <strain evidence="4">2902at01</strain>
    </source>
</reference>
<evidence type="ECO:0000256" key="1">
    <source>
        <dbReference type="SAM" id="MobiDB-lite"/>
    </source>
</evidence>
<name>A0ABV8KVI4_9ACTN</name>
<feature type="region of interest" description="Disordered" evidence="1">
    <location>
        <begin position="1"/>
        <end position="59"/>
    </location>
</feature>
<dbReference type="RefSeq" id="WP_377552089.1">
    <property type="nucleotide sequence ID" value="NZ_JBHSBN010000031.1"/>
</dbReference>
<proteinExistence type="predicted"/>
<sequence>MSEAHISRSAAGLPPAGPGPAGEAATSAPDRPHGDQERPPVDITPGRFDAPSTDRPAAGPSRRRLIVLGSLLVVGLAGAAGLGSAGWRIAQQKDAVLETPSQVAGLTRDDSENARGTAEYLRDGLGANVQLDRSVGAVYGDPTDPRRSVLLAGGTTLLWRPDRGLDAALDLVSDNEGPIAGLRGVDAGELDGVMKCGTSTSADGDITVCGWADHGSVALAMFPGRTVDDSAALLRRIRAAVQHRQ</sequence>
<keyword evidence="2" id="KW-0472">Membrane</keyword>
<gene>
    <name evidence="3" type="ORF">ACFOX0_29235</name>
</gene>
<protein>
    <submittedName>
        <fullName evidence="3">Uncharacterized protein</fullName>
    </submittedName>
</protein>
<dbReference type="Proteomes" id="UP001595868">
    <property type="component" value="Unassembled WGS sequence"/>
</dbReference>
<evidence type="ECO:0000313" key="4">
    <source>
        <dbReference type="Proteomes" id="UP001595868"/>
    </source>
</evidence>
<accession>A0ABV8KVI4</accession>
<feature type="transmembrane region" description="Helical" evidence="2">
    <location>
        <begin position="65"/>
        <end position="87"/>
    </location>
</feature>
<dbReference type="EMBL" id="JBHSBN010000031">
    <property type="protein sequence ID" value="MFC4109996.1"/>
    <property type="molecule type" value="Genomic_DNA"/>
</dbReference>
<feature type="compositionally biased region" description="Basic and acidic residues" evidence="1">
    <location>
        <begin position="30"/>
        <end position="40"/>
    </location>
</feature>
<keyword evidence="4" id="KW-1185">Reference proteome</keyword>
<evidence type="ECO:0000313" key="3">
    <source>
        <dbReference type="EMBL" id="MFC4109996.1"/>
    </source>
</evidence>
<keyword evidence="2" id="KW-0812">Transmembrane</keyword>
<evidence type="ECO:0000256" key="2">
    <source>
        <dbReference type="SAM" id="Phobius"/>
    </source>
</evidence>
<organism evidence="3 4">
    <name type="scientific">Micromonospora zhanjiangensis</name>
    <dbReference type="NCBI Taxonomy" id="1522057"/>
    <lineage>
        <taxon>Bacteria</taxon>
        <taxon>Bacillati</taxon>
        <taxon>Actinomycetota</taxon>
        <taxon>Actinomycetes</taxon>
        <taxon>Micromonosporales</taxon>
        <taxon>Micromonosporaceae</taxon>
        <taxon>Micromonospora</taxon>
    </lineage>
</organism>